<keyword evidence="1 3" id="KW-0675">Receptor</keyword>
<dbReference type="Gene3D" id="1.25.10.30">
    <property type="entry name" value="IP3 receptor type 1 binding core, RIH domain"/>
    <property type="match status" value="1"/>
</dbReference>
<keyword evidence="1" id="KW-0256">Endoplasmic reticulum</keyword>
<dbReference type="GO" id="GO:0070679">
    <property type="term" value="F:inositol 1,4,5 trisphosphate binding"/>
    <property type="evidence" value="ECO:0007669"/>
    <property type="project" value="UniProtKB-UniRule"/>
</dbReference>
<dbReference type="AlphaFoldDB" id="A0A9X0CL03"/>
<dbReference type="Proteomes" id="UP001163046">
    <property type="component" value="Unassembled WGS sequence"/>
</dbReference>
<organism evidence="3 4">
    <name type="scientific">Desmophyllum pertusum</name>
    <dbReference type="NCBI Taxonomy" id="174260"/>
    <lineage>
        <taxon>Eukaryota</taxon>
        <taxon>Metazoa</taxon>
        <taxon>Cnidaria</taxon>
        <taxon>Anthozoa</taxon>
        <taxon>Hexacorallia</taxon>
        <taxon>Scleractinia</taxon>
        <taxon>Caryophylliina</taxon>
        <taxon>Caryophylliidae</taxon>
        <taxon>Desmophyllum</taxon>
    </lineage>
</organism>
<dbReference type="InterPro" id="IPR000699">
    <property type="entry name" value="RIH_dom"/>
</dbReference>
<dbReference type="OrthoDB" id="6017668at2759"/>
<sequence length="448" mass="51795">MREQYILKEVFHLLKAPFTDKGSGPIMKIDELSEARHAPLRHIFRLCYRVLRHSQQDYRKNQEYIAKQFGFMQAQIGYDILAEDTITDLVHNNRKLLEKHITRTEIETFVNLVRKKKECRFLDYLSDLCVSNNTAIPATQELICKTVLYSSNSDLLIETRIIEGEVFLVWDGGDKVKSQRDLAKGAKMGIKDDVKMLDYYRYQLNLFSRMCLDRQYLAINSISKQLDVDLILRCMADKELSCDLRAAFCRLMLHMHIDRDPQEPVTPVKYARLWSEIPTEMSIEMYDQHLAVGEEREVNRLRFSGVITFVENYLQNISSNIWSFSDKEQNKLTFEVVQIARNLIYFGFYGFSELLRLTQTVLSIVDCEQRAHGGVRPSGKPVVGNGEKINVMRSIHSLGAIMTRMALGGNQDPWGLTQQPEGGPKQETEIDHVVMETKAKIIEILELL</sequence>
<comment type="similarity">
    <text evidence="1">Belongs to the InsP3 receptor family.</text>
</comment>
<dbReference type="PANTHER" id="PTHR13715:SF102">
    <property type="entry name" value="INOSITOL 1,4,5-TRISPHOSPHATE RECEPTOR"/>
    <property type="match status" value="1"/>
</dbReference>
<dbReference type="GO" id="GO:0030667">
    <property type="term" value="C:secretory granule membrane"/>
    <property type="evidence" value="ECO:0007669"/>
    <property type="project" value="TreeGrafter"/>
</dbReference>
<keyword evidence="1" id="KW-0813">Transport</keyword>
<evidence type="ECO:0000313" key="3">
    <source>
        <dbReference type="EMBL" id="KAJ7363247.1"/>
    </source>
</evidence>
<keyword evidence="4" id="KW-1185">Reference proteome</keyword>
<name>A0A9X0CL03_9CNID</name>
<dbReference type="SUPFAM" id="SSF100909">
    <property type="entry name" value="IP3 receptor type 1 binding core, domain 2"/>
    <property type="match status" value="1"/>
</dbReference>
<dbReference type="InterPro" id="IPR035910">
    <property type="entry name" value="RyR/IP3R_RIH_dom_sf"/>
</dbReference>
<comment type="caution">
    <text evidence="3">The sequence shown here is derived from an EMBL/GenBank/DDBJ whole genome shotgun (WGS) entry which is preliminary data.</text>
</comment>
<dbReference type="GO" id="GO:0005886">
    <property type="term" value="C:plasma membrane"/>
    <property type="evidence" value="ECO:0007669"/>
    <property type="project" value="TreeGrafter"/>
</dbReference>
<keyword evidence="1" id="KW-0407">Ion channel</keyword>
<keyword evidence="1" id="KW-0406">Ion transport</keyword>
<accession>A0A9X0CL03</accession>
<dbReference type="GO" id="GO:0051209">
    <property type="term" value="P:release of sequestered calcium ion into cytosol"/>
    <property type="evidence" value="ECO:0007669"/>
    <property type="project" value="UniProtKB-UniRule"/>
</dbReference>
<evidence type="ECO:0000313" key="4">
    <source>
        <dbReference type="Proteomes" id="UP001163046"/>
    </source>
</evidence>
<proteinExistence type="inferred from homology"/>
<keyword evidence="1" id="KW-0107">Calcium channel</keyword>
<evidence type="ECO:0000256" key="1">
    <source>
        <dbReference type="RuleBase" id="RU368044"/>
    </source>
</evidence>
<dbReference type="GO" id="GO:0016529">
    <property type="term" value="C:sarcoplasmic reticulum"/>
    <property type="evidence" value="ECO:0007669"/>
    <property type="project" value="TreeGrafter"/>
</dbReference>
<comment type="domain">
    <text evidence="1">The receptor contains a calcium channel in its C-terminal extremity. Its large N-terminal cytoplasmic region has the ligand-binding site in the N-terminus and modulatory sites in the middle portion immediately upstream of the channel region.</text>
</comment>
<dbReference type="PANTHER" id="PTHR13715">
    <property type="entry name" value="RYANODINE RECEPTOR AND IP3 RECEPTOR"/>
    <property type="match status" value="1"/>
</dbReference>
<evidence type="ECO:0000259" key="2">
    <source>
        <dbReference type="Pfam" id="PF01365"/>
    </source>
</evidence>
<gene>
    <name evidence="3" type="primary">ITPR1</name>
    <name evidence="3" type="ORF">OS493_011529</name>
</gene>
<dbReference type="PRINTS" id="PR00779">
    <property type="entry name" value="INSP3RECEPTR"/>
</dbReference>
<dbReference type="EMBL" id="MU827306">
    <property type="protein sequence ID" value="KAJ7363247.1"/>
    <property type="molecule type" value="Genomic_DNA"/>
</dbReference>
<dbReference type="GO" id="GO:0035091">
    <property type="term" value="F:phosphatidylinositol binding"/>
    <property type="evidence" value="ECO:0007669"/>
    <property type="project" value="TreeGrafter"/>
</dbReference>
<reference evidence="3" key="1">
    <citation type="submission" date="2023-01" db="EMBL/GenBank/DDBJ databases">
        <title>Genome assembly of the deep-sea coral Lophelia pertusa.</title>
        <authorList>
            <person name="Herrera S."/>
            <person name="Cordes E."/>
        </authorList>
    </citation>
    <scope>NUCLEOTIDE SEQUENCE</scope>
    <source>
        <strain evidence="3">USNM1676648</strain>
        <tissue evidence="3">Polyp</tissue>
    </source>
</reference>
<keyword evidence="1" id="KW-0472">Membrane</keyword>
<dbReference type="InterPro" id="IPR000493">
    <property type="entry name" value="InsP3_rcpt"/>
</dbReference>
<comment type="subcellular location">
    <subcellularLocation>
        <location evidence="1">Endoplasmic reticulum membrane</location>
        <topology evidence="1">Multi-pass membrane protein</topology>
    </subcellularLocation>
</comment>
<dbReference type="Pfam" id="PF01365">
    <property type="entry name" value="RYDR_ITPR"/>
    <property type="match status" value="1"/>
</dbReference>
<feature type="domain" description="RIH" evidence="2">
    <location>
        <begin position="1"/>
        <end position="160"/>
    </location>
</feature>
<dbReference type="InterPro" id="IPR015925">
    <property type="entry name" value="Ryanodine_IP3_receptor"/>
</dbReference>
<comment type="function">
    <text evidence="1">Receptor for inositol 1,4,5-trisphosphate, a second messenger that mediates the release of intracellular calcium.</text>
</comment>
<dbReference type="GO" id="GO:0005789">
    <property type="term" value="C:endoplasmic reticulum membrane"/>
    <property type="evidence" value="ECO:0007669"/>
    <property type="project" value="UniProtKB-SubCell"/>
</dbReference>
<keyword evidence="1" id="KW-1071">Ligand-gated ion channel</keyword>
<keyword evidence="1" id="KW-0106">Calcium</keyword>
<dbReference type="GO" id="GO:0005220">
    <property type="term" value="F:inositol 1,4,5-trisphosphate-gated calcium channel activity"/>
    <property type="evidence" value="ECO:0007669"/>
    <property type="project" value="UniProtKB-UniRule"/>
</dbReference>
<protein>
    <recommendedName>
        <fullName evidence="1">Inositol 1,4,5-trisphosphate receptor</fullName>
    </recommendedName>
</protein>
<comment type="subunit">
    <text evidence="1">Homotetramer.</text>
</comment>
<keyword evidence="1" id="KW-0109">Calcium transport</keyword>
<dbReference type="GO" id="GO:0005509">
    <property type="term" value="F:calcium ion binding"/>
    <property type="evidence" value="ECO:0007669"/>
    <property type="project" value="TreeGrafter"/>
</dbReference>